<dbReference type="Proteomes" id="UP000290288">
    <property type="component" value="Unassembled WGS sequence"/>
</dbReference>
<accession>A0A4Q2DD37</accession>
<dbReference type="PANTHER" id="PTHR33099">
    <property type="entry name" value="FE2OG DIOXYGENASE DOMAIN-CONTAINING PROTEIN"/>
    <property type="match status" value="1"/>
</dbReference>
<dbReference type="OrthoDB" id="3266192at2759"/>
<protein>
    <submittedName>
        <fullName evidence="1">Uncharacterized protein</fullName>
    </submittedName>
</protein>
<proteinExistence type="predicted"/>
<evidence type="ECO:0000313" key="1">
    <source>
        <dbReference type="EMBL" id="RXW16746.1"/>
    </source>
</evidence>
<comment type="caution">
    <text evidence="1">The sequence shown here is derived from an EMBL/GenBank/DDBJ whole genome shotgun (WGS) entry which is preliminary data.</text>
</comment>
<dbReference type="PANTHER" id="PTHR33099:SF7">
    <property type="entry name" value="MYND-TYPE DOMAIN-CONTAINING PROTEIN"/>
    <property type="match status" value="1"/>
</dbReference>
<dbReference type="Gene3D" id="2.60.120.620">
    <property type="entry name" value="q2cbj1_9rhob like domain"/>
    <property type="match status" value="1"/>
</dbReference>
<reference evidence="1 2" key="1">
    <citation type="submission" date="2019-01" db="EMBL/GenBank/DDBJ databases">
        <title>Draft genome sequence of Psathyrella aberdarensis IHI B618.</title>
        <authorList>
            <person name="Buettner E."/>
            <person name="Kellner H."/>
        </authorList>
    </citation>
    <scope>NUCLEOTIDE SEQUENCE [LARGE SCALE GENOMIC DNA]</scope>
    <source>
        <strain evidence="1 2">IHI B618</strain>
    </source>
</reference>
<name>A0A4Q2DD37_9AGAR</name>
<evidence type="ECO:0000313" key="2">
    <source>
        <dbReference type="Proteomes" id="UP000290288"/>
    </source>
</evidence>
<dbReference type="AlphaFoldDB" id="A0A4Q2DD37"/>
<dbReference type="EMBL" id="SDEE01000405">
    <property type="protein sequence ID" value="RXW16746.1"/>
    <property type="molecule type" value="Genomic_DNA"/>
</dbReference>
<organism evidence="1 2">
    <name type="scientific">Candolleomyces aberdarensis</name>
    <dbReference type="NCBI Taxonomy" id="2316362"/>
    <lineage>
        <taxon>Eukaryota</taxon>
        <taxon>Fungi</taxon>
        <taxon>Dikarya</taxon>
        <taxon>Basidiomycota</taxon>
        <taxon>Agaricomycotina</taxon>
        <taxon>Agaricomycetes</taxon>
        <taxon>Agaricomycetidae</taxon>
        <taxon>Agaricales</taxon>
        <taxon>Agaricineae</taxon>
        <taxon>Psathyrellaceae</taxon>
        <taxon>Candolleomyces</taxon>
    </lineage>
</organism>
<keyword evidence="2" id="KW-1185">Reference proteome</keyword>
<sequence length="396" mass="43438">MAQGGDLIGELDRALSEKFEFKGNFYHHSTHPVAPNPALAIEGVGLVGLPLSDRDAKLILSGTALAWNAGKATGDVFDIHASKVTIQNPRWSEFVHNLASTVIWQDLGVPPSPSKPRLELKRLLLYQAGSKYTLQEDSRENDAFATVVVVLPSAAEGGQVQLSHAAQKEAIELSQDSLVNTSVLAWYTGVVQKVKPIKSSYRLALFYSLINTQSPAPTLPDMYGAVAALRRVLGQWKDGTLAAPSPPLVVYLLDNKDDQSDRQRGLRGLKGSDIHKVSHLLPIAKELSFSVCLARLALSLCGYADTSARYYHRTRPWGYQGNDSDEDNIPGMHSVDQKMQEISELTCISGKNEPPFNDFEVEDDVLILKKPLADQTPQGQVSYTVKRPLGPIYRLV</sequence>
<gene>
    <name evidence="1" type="ORF">EST38_g9108</name>
</gene>